<evidence type="ECO:0000256" key="2">
    <source>
        <dbReference type="ARBA" id="ARBA00007240"/>
    </source>
</evidence>
<dbReference type="Gene3D" id="3.20.20.70">
    <property type="entry name" value="Aldolase class I"/>
    <property type="match status" value="1"/>
</dbReference>
<organism evidence="6 7">
    <name type="scientific">Parasitella parasitica</name>
    <dbReference type="NCBI Taxonomy" id="35722"/>
    <lineage>
        <taxon>Eukaryota</taxon>
        <taxon>Fungi</taxon>
        <taxon>Fungi incertae sedis</taxon>
        <taxon>Mucoromycota</taxon>
        <taxon>Mucoromycotina</taxon>
        <taxon>Mucoromycetes</taxon>
        <taxon>Mucorales</taxon>
        <taxon>Mucorineae</taxon>
        <taxon>Mucoraceae</taxon>
        <taxon>Parasitella</taxon>
    </lineage>
</organism>
<dbReference type="GO" id="GO:0047274">
    <property type="term" value="F:galactinol-sucrose galactosyltransferase activity"/>
    <property type="evidence" value="ECO:0007669"/>
    <property type="project" value="UniProtKB-EC"/>
</dbReference>
<dbReference type="SUPFAM" id="SSF51445">
    <property type="entry name" value="(Trans)glycosidases"/>
    <property type="match status" value="1"/>
</dbReference>
<accession>A0A0B7NIF3</accession>
<proteinExistence type="inferred from homology"/>
<evidence type="ECO:0000256" key="4">
    <source>
        <dbReference type="ARBA" id="ARBA00049426"/>
    </source>
</evidence>
<dbReference type="OrthoDB" id="4664297at2759"/>
<comment type="similarity">
    <text evidence="2">Belongs to the glycosyl hydrolases 36 family.</text>
</comment>
<evidence type="ECO:0000256" key="1">
    <source>
        <dbReference type="ARBA" id="ARBA00001255"/>
    </source>
</evidence>
<evidence type="ECO:0000313" key="6">
    <source>
        <dbReference type="EMBL" id="CEP15127.1"/>
    </source>
</evidence>
<name>A0A0B7NIF3_9FUNG</name>
<dbReference type="InterPro" id="IPR008811">
    <property type="entry name" value="Glycosyl_hydrolases_36"/>
</dbReference>
<dbReference type="Pfam" id="PF05691">
    <property type="entry name" value="Raffinose_syn"/>
    <property type="match status" value="2"/>
</dbReference>
<dbReference type="Proteomes" id="UP000054107">
    <property type="component" value="Unassembled WGS sequence"/>
</dbReference>
<evidence type="ECO:0000256" key="3">
    <source>
        <dbReference type="ARBA" id="ARBA00023277"/>
    </source>
</evidence>
<dbReference type="GO" id="GO:0004557">
    <property type="term" value="F:alpha-galactosidase activity"/>
    <property type="evidence" value="ECO:0007669"/>
    <property type="project" value="UniProtKB-EC"/>
</dbReference>
<comment type="catalytic activity">
    <reaction evidence="4">
        <text>alpha-D-galactosyl-(1-&gt;3)-1D-myo-inositol + sucrose = raffinose + myo-inositol</text>
        <dbReference type="Rhea" id="RHEA:20161"/>
        <dbReference type="ChEBI" id="CHEBI:16634"/>
        <dbReference type="ChEBI" id="CHEBI:17268"/>
        <dbReference type="ChEBI" id="CHEBI:17505"/>
        <dbReference type="ChEBI" id="CHEBI:17992"/>
        <dbReference type="EC" id="2.4.1.82"/>
    </reaction>
</comment>
<dbReference type="InterPro" id="IPR013785">
    <property type="entry name" value="Aldolase_TIM"/>
</dbReference>
<dbReference type="AlphaFoldDB" id="A0A0B7NIF3"/>
<comment type="catalytic activity">
    <reaction evidence="1">
        <text>Hydrolysis of terminal, non-reducing alpha-D-galactose residues in alpha-D-galactosides, including galactose oligosaccharides, galactomannans and galactolipids.</text>
        <dbReference type="EC" id="3.2.1.22"/>
    </reaction>
</comment>
<evidence type="ECO:0000313" key="7">
    <source>
        <dbReference type="Proteomes" id="UP000054107"/>
    </source>
</evidence>
<dbReference type="STRING" id="35722.A0A0B7NIF3"/>
<dbReference type="EMBL" id="LN731879">
    <property type="protein sequence ID" value="CEP15127.1"/>
    <property type="molecule type" value="Genomic_DNA"/>
</dbReference>
<dbReference type="InterPro" id="IPR017853">
    <property type="entry name" value="GH"/>
</dbReference>
<evidence type="ECO:0000256" key="5">
    <source>
        <dbReference type="SAM" id="MobiDB-lite"/>
    </source>
</evidence>
<dbReference type="PANTHER" id="PTHR31268">
    <property type="match status" value="1"/>
</dbReference>
<gene>
    <name evidence="6" type="primary">PARPA_09328.1 scaffold 36060</name>
</gene>
<protein>
    <submittedName>
        <fullName evidence="6">Uncharacterized protein</fullName>
    </submittedName>
</protein>
<keyword evidence="3" id="KW-0119">Carbohydrate metabolism</keyword>
<sequence length="870" mass="97920">MAAFNASEELLFSPDLSSSLIINQKKKSYITFYCYSSAERRIELWTNLSQNGKWAGIPFTQQRDSPDEYTLKLSTCKLPPGKYEYTMRYSAALLNKLETNSVHDCWLWYGKPNQNGVIRIVQRTSDTPTAPSFAKVPQLCFVAKEHGNPADLWHFRTRSTWITPVTGSNNFQGRNTQEKCQLLLYQDAENGDIHLWMVLCQNADCYLSFQPDESISFHCKPGKDAHLLIASTSDTRQFAQLIQTALDYYKNTIKQERSAHLDDIPRLASDNVLLEKLGYCTWNAFGQDVDTEKIKLALDSLRAHKIPAGYLMIDDGWQSVTERRQMAGFDACPSKFPGGLAKMVAQFKSEYPFLQNIGVWHALWGYWNGVDQHFALKNGYNWSSNRQNHHQIGIIENPKDFYKDFYRFLNESGVDFVKVDNQGSFQELSEDDERNLSLWDNFRQAMVDNGEAFLQSSVLHCMSLTPHVLFVPILSHKKQSIFSDDFFPDENDSHAWHIYANAVNSLVTAHYPIIGDWDMFQSDHLFAEYHASSRAISGGPVYITDVPGKHNVDLIYKLVADTKHGGYTILRSSQAPQPTFETVFNNSMDSQSLISLVNIHKEPDQESKFHEELASKPVYGVCGFWNTGPCEKLAVVTNNLFGSRKLALTTTVAYVLSGPDQGKFALLEPSHGYQSDDESGSINSVNSSCSSSSSSISSMDVSYSTPTRIQSHIEATTSPVAVVARVRGFESTLVSVSTVRCNGLLSMACLGLIDKFNSTVCILHTEIIQYGQSSPWYATFVAHLSHQSSACGFWIKTHDSPKRKDLDLCIGLVPERVSVDNHILDPKGWHWCISTGLLTVDMKSAPSDNDSRCRASNDDVYIVRIDVKQK</sequence>
<reference evidence="6 7" key="1">
    <citation type="submission" date="2014-09" db="EMBL/GenBank/DDBJ databases">
        <authorList>
            <person name="Ellenberger Sabrina"/>
        </authorList>
    </citation>
    <scope>NUCLEOTIDE SEQUENCE [LARGE SCALE GENOMIC DNA]</scope>
    <source>
        <strain evidence="6 7">CBS 412.66</strain>
    </source>
</reference>
<feature type="region of interest" description="Disordered" evidence="5">
    <location>
        <begin position="675"/>
        <end position="695"/>
    </location>
</feature>
<feature type="compositionally biased region" description="Low complexity" evidence="5">
    <location>
        <begin position="680"/>
        <end position="695"/>
    </location>
</feature>
<keyword evidence="7" id="KW-1185">Reference proteome</keyword>
<dbReference type="PANTHER" id="PTHR31268:SF32">
    <property type="entry name" value="GALACTINOL--SUCROSE GALACTOSYLTRANSFERASE 2-RELATED"/>
    <property type="match status" value="1"/>
</dbReference>